<evidence type="ECO:0000256" key="1">
    <source>
        <dbReference type="SAM" id="MobiDB-lite"/>
    </source>
</evidence>
<sequence length="63" mass="6491">MSRVAAFTTVTGTGGTAGGACWREQAASASADTNATNGTHRNPISGNLMQPTLRRVTCYNAAF</sequence>
<gene>
    <name evidence="2" type="ORF">GCM10009105_36880</name>
</gene>
<proteinExistence type="predicted"/>
<feature type="region of interest" description="Disordered" evidence="1">
    <location>
        <begin position="28"/>
        <end position="47"/>
    </location>
</feature>
<protein>
    <recommendedName>
        <fullName evidence="4">Secreted protein</fullName>
    </recommendedName>
</protein>
<evidence type="ECO:0008006" key="4">
    <source>
        <dbReference type="Google" id="ProtNLM"/>
    </source>
</evidence>
<comment type="caution">
    <text evidence="2">The sequence shown here is derived from an EMBL/GenBank/DDBJ whole genome shotgun (WGS) entry which is preliminary data.</text>
</comment>
<feature type="compositionally biased region" description="Polar residues" evidence="1">
    <location>
        <begin position="38"/>
        <end position="47"/>
    </location>
</feature>
<name>A0ABP3U6F4_9GAMM</name>
<organism evidence="2 3">
    <name type="scientific">Dokdonella soli</name>
    <dbReference type="NCBI Taxonomy" id="529810"/>
    <lineage>
        <taxon>Bacteria</taxon>
        <taxon>Pseudomonadati</taxon>
        <taxon>Pseudomonadota</taxon>
        <taxon>Gammaproteobacteria</taxon>
        <taxon>Lysobacterales</taxon>
        <taxon>Rhodanobacteraceae</taxon>
        <taxon>Dokdonella</taxon>
    </lineage>
</organism>
<evidence type="ECO:0000313" key="2">
    <source>
        <dbReference type="EMBL" id="GAA0724256.1"/>
    </source>
</evidence>
<dbReference type="Proteomes" id="UP001501523">
    <property type="component" value="Unassembled WGS sequence"/>
</dbReference>
<dbReference type="PROSITE" id="PS51257">
    <property type="entry name" value="PROKAR_LIPOPROTEIN"/>
    <property type="match status" value="1"/>
</dbReference>
<accession>A0ABP3U6F4</accession>
<feature type="compositionally biased region" description="Low complexity" evidence="1">
    <location>
        <begin position="28"/>
        <end position="37"/>
    </location>
</feature>
<keyword evidence="3" id="KW-1185">Reference proteome</keyword>
<evidence type="ECO:0000313" key="3">
    <source>
        <dbReference type="Proteomes" id="UP001501523"/>
    </source>
</evidence>
<reference evidence="3" key="1">
    <citation type="journal article" date="2019" name="Int. J. Syst. Evol. Microbiol.">
        <title>The Global Catalogue of Microorganisms (GCM) 10K type strain sequencing project: providing services to taxonomists for standard genome sequencing and annotation.</title>
        <authorList>
            <consortium name="The Broad Institute Genomics Platform"/>
            <consortium name="The Broad Institute Genome Sequencing Center for Infectious Disease"/>
            <person name="Wu L."/>
            <person name="Ma J."/>
        </authorList>
    </citation>
    <scope>NUCLEOTIDE SEQUENCE [LARGE SCALE GENOMIC DNA]</scope>
    <source>
        <strain evidence="3">JCM 15421</strain>
    </source>
</reference>
<dbReference type="EMBL" id="BAAAEU010000028">
    <property type="protein sequence ID" value="GAA0724256.1"/>
    <property type="molecule type" value="Genomic_DNA"/>
</dbReference>